<proteinExistence type="predicted"/>
<organism evidence="2 3">
    <name type="scientific">Paenibacillus melissococcoides</name>
    <dbReference type="NCBI Taxonomy" id="2912268"/>
    <lineage>
        <taxon>Bacteria</taxon>
        <taxon>Bacillati</taxon>
        <taxon>Bacillota</taxon>
        <taxon>Bacilli</taxon>
        <taxon>Bacillales</taxon>
        <taxon>Paenibacillaceae</taxon>
        <taxon>Paenibacillus</taxon>
    </lineage>
</organism>
<evidence type="ECO:0000313" key="3">
    <source>
        <dbReference type="Proteomes" id="UP001154322"/>
    </source>
</evidence>
<feature type="compositionally biased region" description="Basic and acidic residues" evidence="1">
    <location>
        <begin position="56"/>
        <end position="73"/>
    </location>
</feature>
<protein>
    <submittedName>
        <fullName evidence="2">Uncharacterized protein</fullName>
    </submittedName>
</protein>
<feature type="compositionally biased region" description="Basic and acidic residues" evidence="1">
    <location>
        <begin position="17"/>
        <end position="28"/>
    </location>
</feature>
<comment type="caution">
    <text evidence="2">The sequence shown here is derived from an EMBL/GenBank/DDBJ whole genome shotgun (WGS) entry which is preliminary data.</text>
</comment>
<feature type="region of interest" description="Disordered" evidence="1">
    <location>
        <begin position="17"/>
        <end position="73"/>
    </location>
</feature>
<name>A0ABM9G8F2_9BACL</name>
<evidence type="ECO:0000313" key="2">
    <source>
        <dbReference type="EMBL" id="CAH8248228.1"/>
    </source>
</evidence>
<keyword evidence="3" id="KW-1185">Reference proteome</keyword>
<accession>A0ABM9G8F2</accession>
<reference evidence="2" key="1">
    <citation type="submission" date="2022-06" db="EMBL/GenBank/DDBJ databases">
        <authorList>
            <person name="Dietemann V."/>
            <person name="Ory F."/>
            <person name="Dainat B."/>
            <person name="Oberhansli S."/>
        </authorList>
    </citation>
    <scope>NUCLEOTIDE SEQUENCE</scope>
    <source>
        <strain evidence="2">Ena-SAMPLE-TAB-26-04-2022-14:26:32:270-5432</strain>
    </source>
</reference>
<sequence length="89" mass="9906">MATNRTETIVCYLDARTQEEANKKERAPPKVPTEGTAPSTTVDIPIVTVTPPPTLADREREQAELDEKRKRKGEIKMDNLENVSVEGSL</sequence>
<evidence type="ECO:0000256" key="1">
    <source>
        <dbReference type="SAM" id="MobiDB-lite"/>
    </source>
</evidence>
<dbReference type="EMBL" id="CALYLO010000009">
    <property type="protein sequence ID" value="CAH8248228.1"/>
    <property type="molecule type" value="Genomic_DNA"/>
</dbReference>
<gene>
    <name evidence="2" type="ORF">WJ0W_005486</name>
</gene>
<dbReference type="Proteomes" id="UP001154322">
    <property type="component" value="Unassembled WGS sequence"/>
</dbReference>
<feature type="compositionally biased region" description="Low complexity" evidence="1">
    <location>
        <begin position="38"/>
        <end position="49"/>
    </location>
</feature>